<reference evidence="1" key="2">
    <citation type="journal article" date="2022" name="New Phytol.">
        <title>Evolutionary transition to the ectomycorrhizal habit in the genomes of a hyperdiverse lineage of mushroom-forming fungi.</title>
        <authorList>
            <person name="Looney B."/>
            <person name="Miyauchi S."/>
            <person name="Morin E."/>
            <person name="Drula E."/>
            <person name="Courty P.E."/>
            <person name="Kohler A."/>
            <person name="Kuo A."/>
            <person name="LaButti K."/>
            <person name="Pangilinan J."/>
            <person name="Lipzen A."/>
            <person name="Riley R."/>
            <person name="Andreopoulos W."/>
            <person name="He G."/>
            <person name="Johnson J."/>
            <person name="Nolan M."/>
            <person name="Tritt A."/>
            <person name="Barry K.W."/>
            <person name="Grigoriev I.V."/>
            <person name="Nagy L.G."/>
            <person name="Hibbett D."/>
            <person name="Henrissat B."/>
            <person name="Matheny P.B."/>
            <person name="Labbe J."/>
            <person name="Martin F.M."/>
        </authorList>
    </citation>
    <scope>NUCLEOTIDE SEQUENCE</scope>
    <source>
        <strain evidence="1">FP105234-sp</strain>
    </source>
</reference>
<organism evidence="1 2">
    <name type="scientific">Auriscalpium vulgare</name>
    <dbReference type="NCBI Taxonomy" id="40419"/>
    <lineage>
        <taxon>Eukaryota</taxon>
        <taxon>Fungi</taxon>
        <taxon>Dikarya</taxon>
        <taxon>Basidiomycota</taxon>
        <taxon>Agaricomycotina</taxon>
        <taxon>Agaricomycetes</taxon>
        <taxon>Russulales</taxon>
        <taxon>Auriscalpiaceae</taxon>
        <taxon>Auriscalpium</taxon>
    </lineage>
</organism>
<reference evidence="1" key="1">
    <citation type="submission" date="2021-02" db="EMBL/GenBank/DDBJ databases">
        <authorList>
            <consortium name="DOE Joint Genome Institute"/>
            <person name="Ahrendt S."/>
            <person name="Looney B.P."/>
            <person name="Miyauchi S."/>
            <person name="Morin E."/>
            <person name="Drula E."/>
            <person name="Courty P.E."/>
            <person name="Chicoki N."/>
            <person name="Fauchery L."/>
            <person name="Kohler A."/>
            <person name="Kuo A."/>
            <person name="Labutti K."/>
            <person name="Pangilinan J."/>
            <person name="Lipzen A."/>
            <person name="Riley R."/>
            <person name="Andreopoulos W."/>
            <person name="He G."/>
            <person name="Johnson J."/>
            <person name="Barry K.W."/>
            <person name="Grigoriev I.V."/>
            <person name="Nagy L."/>
            <person name="Hibbett D."/>
            <person name="Henrissat B."/>
            <person name="Matheny P.B."/>
            <person name="Labbe J."/>
            <person name="Martin F."/>
        </authorList>
    </citation>
    <scope>NUCLEOTIDE SEQUENCE</scope>
    <source>
        <strain evidence="1">FP105234-sp</strain>
    </source>
</reference>
<comment type="caution">
    <text evidence="1">The sequence shown here is derived from an EMBL/GenBank/DDBJ whole genome shotgun (WGS) entry which is preliminary data.</text>
</comment>
<gene>
    <name evidence="1" type="ORF">FA95DRAFT_1564906</name>
</gene>
<name>A0ACB8RCM2_9AGAM</name>
<evidence type="ECO:0000313" key="2">
    <source>
        <dbReference type="Proteomes" id="UP000814033"/>
    </source>
</evidence>
<sequence>MFGVFFYCYAGMGATASFILGNILKIEGIGSLLTIGFAYMAGIGFALIVASGTSGGHFNPAVTIVRVLFRGFPVWKGLRYIVAQILGGYITSLIIYWQWKPLITETEAALTVAGAYDLVNFTAQGPAGIFALYVTKGTPLGLVWVNEFIVDFFIGLVIFACLDPTNFLCPPSLGPWTVGLAYAVGIWSYSPNGLAANAARDVGGRLAAISIWGLKASGGRYAAIAALTNIPATILAYLVYEIIFKDSSRIVTPAQKEFIDGHRAHEEHKAQMHQSRRLSNASDVEDKGHEEKRA</sequence>
<proteinExistence type="predicted"/>
<accession>A0ACB8RCM2</accession>
<evidence type="ECO:0000313" key="1">
    <source>
        <dbReference type="EMBL" id="KAI0041921.1"/>
    </source>
</evidence>
<dbReference type="Proteomes" id="UP000814033">
    <property type="component" value="Unassembled WGS sequence"/>
</dbReference>
<protein>
    <submittedName>
        <fullName evidence="1">Aquaporin-like protein</fullName>
    </submittedName>
</protein>
<dbReference type="EMBL" id="MU276094">
    <property type="protein sequence ID" value="KAI0041921.1"/>
    <property type="molecule type" value="Genomic_DNA"/>
</dbReference>
<keyword evidence="2" id="KW-1185">Reference proteome</keyword>